<evidence type="ECO:0000256" key="1">
    <source>
        <dbReference type="SAM" id="MobiDB-lite"/>
    </source>
</evidence>
<dbReference type="EMBL" id="BGZK01001801">
    <property type="protein sequence ID" value="GBP86545.1"/>
    <property type="molecule type" value="Genomic_DNA"/>
</dbReference>
<feature type="compositionally biased region" description="Low complexity" evidence="1">
    <location>
        <begin position="235"/>
        <end position="258"/>
    </location>
</feature>
<dbReference type="OrthoDB" id="7790857at2759"/>
<reference evidence="2 3" key="1">
    <citation type="journal article" date="2019" name="Commun. Biol.">
        <title>The bagworm genome reveals a unique fibroin gene that provides high tensile strength.</title>
        <authorList>
            <person name="Kono N."/>
            <person name="Nakamura H."/>
            <person name="Ohtoshi R."/>
            <person name="Tomita M."/>
            <person name="Numata K."/>
            <person name="Arakawa K."/>
        </authorList>
    </citation>
    <scope>NUCLEOTIDE SEQUENCE [LARGE SCALE GENOMIC DNA]</scope>
</reference>
<dbReference type="Proteomes" id="UP000299102">
    <property type="component" value="Unassembled WGS sequence"/>
</dbReference>
<dbReference type="AlphaFoldDB" id="A0A4C1ZJ27"/>
<protein>
    <recommendedName>
        <fullName evidence="4">Nucleic-acid-binding protein from transposon X-element</fullName>
    </recommendedName>
</protein>
<accession>A0A4C1ZJ27</accession>
<proteinExistence type="predicted"/>
<comment type="caution">
    <text evidence="2">The sequence shown here is derived from an EMBL/GenBank/DDBJ whole genome shotgun (WGS) entry which is preliminary data.</text>
</comment>
<feature type="region of interest" description="Disordered" evidence="1">
    <location>
        <begin position="477"/>
        <end position="509"/>
    </location>
</feature>
<sequence length="509" mass="55423">MLPAAFDEDVKAYGLTAVPFLCFFGGFLVCESRTHLCARAHGRPIMGFFSSFPIPLARGKLRKKKIMRDSCVALRCELGDPVAAVRAPRVAREPPPSAPSPRHRRLARPPPPACRAARSASTSPPGTCPPLVIVLVSQWLVCPGGSSLQGCLAVSVAASMGRVGAVVRCVTLLTKVAVFGLDLPTMEDWPPSPSVAGGVPKTKVTHALIKEIVSKALNEMSYECPDKDLNKFVRSVTPSSSRTTSSTSTPVTSQASSSNLSRSHSPTKGNKRRASSSSDNESACSDSTIVGSDSESESGKSVKSSKADKAETSFTLVADCTRLRINYTKAVRTADDGIKIICSNVKTFRSLNKYLVDNRVQFHTYALEEERKIKAVIRGIPTDFPIEEIKSDLCGQGFPVHSESSIGHVTQRRHSHVPSGHAHSASDLRYARTSVRIYRKDRRWFSRSWAAIVGRRTPRRTALRASPKEKCFLNGEIQRRGPNRPPPCAVHNRPQSRAACRLRRGETVA</sequence>
<evidence type="ECO:0000313" key="2">
    <source>
        <dbReference type="EMBL" id="GBP86545.1"/>
    </source>
</evidence>
<feature type="compositionally biased region" description="Low complexity" evidence="1">
    <location>
        <begin position="275"/>
        <end position="296"/>
    </location>
</feature>
<name>A0A4C1ZJ27_EUMVA</name>
<organism evidence="2 3">
    <name type="scientific">Eumeta variegata</name>
    <name type="common">Bagworm moth</name>
    <name type="synonym">Eumeta japonica</name>
    <dbReference type="NCBI Taxonomy" id="151549"/>
    <lineage>
        <taxon>Eukaryota</taxon>
        <taxon>Metazoa</taxon>
        <taxon>Ecdysozoa</taxon>
        <taxon>Arthropoda</taxon>
        <taxon>Hexapoda</taxon>
        <taxon>Insecta</taxon>
        <taxon>Pterygota</taxon>
        <taxon>Neoptera</taxon>
        <taxon>Endopterygota</taxon>
        <taxon>Lepidoptera</taxon>
        <taxon>Glossata</taxon>
        <taxon>Ditrysia</taxon>
        <taxon>Tineoidea</taxon>
        <taxon>Psychidae</taxon>
        <taxon>Oiketicinae</taxon>
        <taxon>Eumeta</taxon>
    </lineage>
</organism>
<feature type="region of interest" description="Disordered" evidence="1">
    <location>
        <begin position="88"/>
        <end position="124"/>
    </location>
</feature>
<gene>
    <name evidence="2" type="ORF">EVAR_69065_1</name>
</gene>
<feature type="region of interest" description="Disordered" evidence="1">
    <location>
        <begin position="235"/>
        <end position="305"/>
    </location>
</feature>
<evidence type="ECO:0000313" key="3">
    <source>
        <dbReference type="Proteomes" id="UP000299102"/>
    </source>
</evidence>
<evidence type="ECO:0008006" key="4">
    <source>
        <dbReference type="Google" id="ProtNLM"/>
    </source>
</evidence>
<feature type="compositionally biased region" description="Polar residues" evidence="1">
    <location>
        <begin position="259"/>
        <end position="268"/>
    </location>
</feature>
<feature type="compositionally biased region" description="Low complexity" evidence="1">
    <location>
        <begin position="114"/>
        <end position="124"/>
    </location>
</feature>
<keyword evidence="3" id="KW-1185">Reference proteome</keyword>